<dbReference type="Proteomes" id="UP000663918">
    <property type="component" value="Chromosome"/>
</dbReference>
<gene>
    <name evidence="3" type="primary">hfaB</name>
    <name evidence="3" type="ORF">IFJ75_03060</name>
</gene>
<evidence type="ECO:0000313" key="4">
    <source>
        <dbReference type="Proteomes" id="UP000663918"/>
    </source>
</evidence>
<feature type="compositionally biased region" description="Basic and acidic residues" evidence="1">
    <location>
        <begin position="333"/>
        <end position="351"/>
    </location>
</feature>
<evidence type="ECO:0000256" key="1">
    <source>
        <dbReference type="SAM" id="MobiDB-lite"/>
    </source>
</evidence>
<dbReference type="RefSeq" id="WP_207871159.1">
    <property type="nucleotide sequence ID" value="NZ_CP062222.1"/>
</dbReference>
<dbReference type="NCBIfam" id="NF037935">
    <property type="entry name" value="holdfast_HfaB"/>
    <property type="match status" value="1"/>
</dbReference>
<evidence type="ECO:0000313" key="3">
    <source>
        <dbReference type="EMBL" id="QTC91922.1"/>
    </source>
</evidence>
<accession>A0A975C308</accession>
<feature type="transmembrane region" description="Helical" evidence="2">
    <location>
        <begin position="20"/>
        <end position="41"/>
    </location>
</feature>
<dbReference type="GO" id="GO:0030288">
    <property type="term" value="C:outer membrane-bounded periplasmic space"/>
    <property type="evidence" value="ECO:0007669"/>
    <property type="project" value="InterPro"/>
</dbReference>
<dbReference type="InterPro" id="IPR005534">
    <property type="entry name" value="Curli_assmbl/transp-comp_CsgG"/>
</dbReference>
<dbReference type="KEGG" id="bgoe:IFJ75_03060"/>
<keyword evidence="2" id="KW-1133">Transmembrane helix</keyword>
<feature type="compositionally biased region" description="Polar residues" evidence="1">
    <location>
        <begin position="322"/>
        <end position="332"/>
    </location>
</feature>
<dbReference type="Pfam" id="PF03783">
    <property type="entry name" value="CsgG"/>
    <property type="match status" value="1"/>
</dbReference>
<keyword evidence="2" id="KW-0812">Transmembrane</keyword>
<dbReference type="InterPro" id="IPR049861">
    <property type="entry name" value="Holdfast_HfaB"/>
</dbReference>
<proteinExistence type="predicted"/>
<dbReference type="Gene3D" id="3.40.50.10610">
    <property type="entry name" value="ABC-type transport auxiliary lipoprotein component"/>
    <property type="match status" value="1"/>
</dbReference>
<dbReference type="EMBL" id="CP062222">
    <property type="protein sequence ID" value="QTC91922.1"/>
    <property type="molecule type" value="Genomic_DNA"/>
</dbReference>
<keyword evidence="2" id="KW-0472">Membrane</keyword>
<protein>
    <submittedName>
        <fullName evidence="3">Holdfast anchoring protein HfaB</fullName>
    </submittedName>
</protein>
<name>A0A975C308_9CAUL</name>
<keyword evidence="4" id="KW-1185">Reference proteome</keyword>
<organism evidence="3 4">
    <name type="scientific">Brevundimonas goettingensis</name>
    <dbReference type="NCBI Taxonomy" id="2774190"/>
    <lineage>
        <taxon>Bacteria</taxon>
        <taxon>Pseudomonadati</taxon>
        <taxon>Pseudomonadota</taxon>
        <taxon>Alphaproteobacteria</taxon>
        <taxon>Caulobacterales</taxon>
        <taxon>Caulobacteraceae</taxon>
        <taxon>Brevundimonas</taxon>
    </lineage>
</organism>
<dbReference type="AlphaFoldDB" id="A0A975C308"/>
<reference evidence="3" key="1">
    <citation type="submission" date="2020-09" db="EMBL/GenBank/DDBJ databases">
        <title>Brevundimonas sp. LVF2 isolated from a puddle in Goettingen, Germany.</title>
        <authorList>
            <person name="Friedrich I."/>
            <person name="Klassen A."/>
            <person name="Hannes N."/>
            <person name="Schneider D."/>
            <person name="Hertel R."/>
            <person name="Daniel R."/>
        </authorList>
    </citation>
    <scope>NUCLEOTIDE SEQUENCE</scope>
    <source>
        <strain evidence="3">LVF2</strain>
    </source>
</reference>
<evidence type="ECO:0000256" key="2">
    <source>
        <dbReference type="SAM" id="Phobius"/>
    </source>
</evidence>
<sequence length="351" mass="36987">MTERTLSKSPLAKRPLAKRVRIVGAACAIGALMSGCVSTVAGPGGQYATPIGNAPVTANPTPYSTALYCLSDYARRYNLPSPRIAVGRISDYTGSVSSDGGRQITQGASLMAYSALAKAGARMVERYDTSISELELRYANNKLIGDEGAAAGGAPDSNNYRRILAGQVPGSDFYLVGGVTEVNFNIRSAGVDIGQGEVDSARPGSALIQGKVFVMNVAIDLRLVQTTSMEVVDVISYQKQIIGREISAGVFDFLDGNVFDISAGTGGMEPVQLAVRSLIERGTLEMMANLYGAPGPQICLDAAHDPLGSVGPTGGYYPAYANTDSNNGQTRADPNRWHAGRDGDVRRSSRY</sequence>
<feature type="region of interest" description="Disordered" evidence="1">
    <location>
        <begin position="320"/>
        <end position="351"/>
    </location>
</feature>